<organism evidence="2 3">
    <name type="scientific">Candidatus Reconcilbacillus cellulovorans</name>
    <dbReference type="NCBI Taxonomy" id="1906605"/>
    <lineage>
        <taxon>Bacteria</taxon>
        <taxon>Bacillati</taxon>
        <taxon>Bacillota</taxon>
        <taxon>Bacilli</taxon>
        <taxon>Bacillales</taxon>
        <taxon>Paenibacillaceae</taxon>
        <taxon>Candidatus Reconcilbacillus</taxon>
    </lineage>
</organism>
<dbReference type="EMBL" id="MOXJ01000024">
    <property type="protein sequence ID" value="PDO09921.1"/>
    <property type="molecule type" value="Genomic_DNA"/>
</dbReference>
<sequence>MQTLIEAFEQGPARLRAAVAGVSDELLRFKPAPEKWSILEVVVHLVDTEIVVAQRLYQTIAEQRPPIVPFDQDAWANRLSYRDADLEEELALFEALRRRTAGRLRKLAAADWDRTGDRAGQPVTVREMVEKFTAHVDRHIAQIERNKAAYAGRTAGWGEGI</sequence>
<comment type="caution">
    <text evidence="2">The sequence shown here is derived from an EMBL/GenBank/DDBJ whole genome shotgun (WGS) entry which is preliminary data.</text>
</comment>
<dbReference type="Gene3D" id="1.20.120.450">
    <property type="entry name" value="dinb family like domain"/>
    <property type="match status" value="1"/>
</dbReference>
<dbReference type="Proteomes" id="UP000243688">
    <property type="component" value="Unassembled WGS sequence"/>
</dbReference>
<dbReference type="AlphaFoldDB" id="A0A2A6DYQ6"/>
<dbReference type="InterPro" id="IPR024775">
    <property type="entry name" value="DinB-like"/>
</dbReference>
<protein>
    <recommendedName>
        <fullName evidence="1">DinB-like domain-containing protein</fullName>
    </recommendedName>
</protein>
<dbReference type="Pfam" id="PF12867">
    <property type="entry name" value="DinB_2"/>
    <property type="match status" value="1"/>
</dbReference>
<reference evidence="2 3" key="1">
    <citation type="submission" date="2016-12" db="EMBL/GenBank/DDBJ databases">
        <title>Candidatus Reconcilibacillus cellulovorans genome.</title>
        <authorList>
            <person name="Kolinko S."/>
            <person name="Wu Y.-W."/>
            <person name="Tachea F."/>
            <person name="Denzel E."/>
            <person name="Hiras J."/>
            <person name="Baecker N."/>
            <person name="Chan L.J."/>
            <person name="Eichorst S.A."/>
            <person name="Frey D."/>
            <person name="Adams P.D."/>
            <person name="Pray T."/>
            <person name="Tanjore D."/>
            <person name="Petzold C.J."/>
            <person name="Gladden J.M."/>
            <person name="Simmons B.A."/>
            <person name="Singer S.W."/>
        </authorList>
    </citation>
    <scope>NUCLEOTIDE SEQUENCE [LARGE SCALE GENOMIC DNA]</scope>
    <source>
        <strain evidence="2">JTherm</strain>
    </source>
</reference>
<proteinExistence type="predicted"/>
<name>A0A2A6DYQ6_9BACL</name>
<dbReference type="InterPro" id="IPR034660">
    <property type="entry name" value="DinB/YfiT-like"/>
</dbReference>
<evidence type="ECO:0000313" key="3">
    <source>
        <dbReference type="Proteomes" id="UP000243688"/>
    </source>
</evidence>
<gene>
    <name evidence="2" type="ORF">BLM47_10080</name>
</gene>
<feature type="domain" description="DinB-like" evidence="1">
    <location>
        <begin position="7"/>
        <end position="143"/>
    </location>
</feature>
<evidence type="ECO:0000259" key="1">
    <source>
        <dbReference type="Pfam" id="PF12867"/>
    </source>
</evidence>
<dbReference type="SUPFAM" id="SSF109854">
    <property type="entry name" value="DinB/YfiT-like putative metalloenzymes"/>
    <property type="match status" value="1"/>
</dbReference>
<evidence type="ECO:0000313" key="2">
    <source>
        <dbReference type="EMBL" id="PDO09921.1"/>
    </source>
</evidence>
<accession>A0A2A6DYQ6</accession>